<dbReference type="AlphaFoldDB" id="A0A0C1QUH2"/>
<protein>
    <submittedName>
        <fullName evidence="2">Uncharacterized protein</fullName>
    </submittedName>
</protein>
<dbReference type="EMBL" id="JHEG02000058">
    <property type="protein sequence ID" value="KIE09134.1"/>
    <property type="molecule type" value="Genomic_DNA"/>
</dbReference>
<dbReference type="Proteomes" id="UP000029738">
    <property type="component" value="Unassembled WGS sequence"/>
</dbReference>
<comment type="caution">
    <text evidence="2">The sequence shown here is derived from an EMBL/GenBank/DDBJ whole genome shotgun (WGS) entry which is preliminary data.</text>
</comment>
<name>A0A0C1QUH2_9CYAN</name>
<gene>
    <name evidence="2" type="ORF">DA73_0232470</name>
    <name evidence="1" type="ORF">DA73_0400006465</name>
</gene>
<organism evidence="2">
    <name type="scientific">Tolypothrix bouteillei VB521301</name>
    <dbReference type="NCBI Taxonomy" id="1479485"/>
    <lineage>
        <taxon>Bacteria</taxon>
        <taxon>Bacillati</taxon>
        <taxon>Cyanobacteriota</taxon>
        <taxon>Cyanophyceae</taxon>
        <taxon>Nostocales</taxon>
        <taxon>Tolypothrichaceae</taxon>
        <taxon>Tolypothrix</taxon>
    </lineage>
</organism>
<reference evidence="1" key="2">
    <citation type="submission" date="2019-11" db="EMBL/GenBank/DDBJ databases">
        <title>Improved Assembly of Tolypothrix boutellei genome.</title>
        <authorList>
            <person name="Sarangi A.N."/>
            <person name="Mukherjee M."/>
            <person name="Ghosh S."/>
            <person name="Singh D."/>
            <person name="Das A."/>
            <person name="Kant S."/>
            <person name="Prusty A."/>
            <person name="Tripathy S."/>
        </authorList>
    </citation>
    <scope>NUCLEOTIDE SEQUENCE</scope>
    <source>
        <strain evidence="1">VB521301</strain>
    </source>
</reference>
<accession>A0A0C1QUH2</accession>
<proteinExistence type="predicted"/>
<dbReference type="RefSeq" id="WP_038074504.1">
    <property type="nucleotide sequence ID" value="NZ_JHEG04000001.1"/>
</dbReference>
<evidence type="ECO:0000313" key="1">
    <source>
        <dbReference type="EMBL" id="KAF3885146.1"/>
    </source>
</evidence>
<evidence type="ECO:0000313" key="3">
    <source>
        <dbReference type="Proteomes" id="UP000029738"/>
    </source>
</evidence>
<sequence>MYLRCDFLHSLVNHTLDYFLLAKIVSRPDKFSIFSLNVSVNNYYSFIEIAIRRRLGGAKQNPQPTTSQVLLGKAFNFKRLSVDTTTTNTDYEDRSL</sequence>
<reference evidence="2" key="1">
    <citation type="journal article" date="2015" name="Genome Announc.">
        <title>Draft Genome Sequence of Tolypothrix boutellei Strain VB521301.</title>
        <authorList>
            <person name="Chandrababunaidu M.M."/>
            <person name="Singh D."/>
            <person name="Sen D."/>
            <person name="Bhan S."/>
            <person name="Das S."/>
            <person name="Gupta A."/>
            <person name="Adhikary S.P."/>
            <person name="Tripathy S."/>
        </authorList>
    </citation>
    <scope>NUCLEOTIDE SEQUENCE</scope>
    <source>
        <strain evidence="2">VB521301</strain>
    </source>
</reference>
<dbReference type="EMBL" id="JHEG04000001">
    <property type="protein sequence ID" value="KAF3885146.1"/>
    <property type="molecule type" value="Genomic_DNA"/>
</dbReference>
<evidence type="ECO:0000313" key="2">
    <source>
        <dbReference type="EMBL" id="KIE09134.1"/>
    </source>
</evidence>
<keyword evidence="3" id="KW-1185">Reference proteome</keyword>